<evidence type="ECO:0000256" key="7">
    <source>
        <dbReference type="ARBA" id="ARBA00023136"/>
    </source>
</evidence>
<feature type="transmembrane region" description="Helical" evidence="9">
    <location>
        <begin position="45"/>
        <end position="66"/>
    </location>
</feature>
<evidence type="ECO:0000313" key="12">
    <source>
        <dbReference type="Proteomes" id="UP001595632"/>
    </source>
</evidence>
<evidence type="ECO:0000256" key="5">
    <source>
        <dbReference type="ARBA" id="ARBA00022692"/>
    </source>
</evidence>
<evidence type="ECO:0000256" key="2">
    <source>
        <dbReference type="ARBA" id="ARBA00022448"/>
    </source>
</evidence>
<keyword evidence="6 9" id="KW-1133">Transmembrane helix</keyword>
<evidence type="ECO:0000256" key="6">
    <source>
        <dbReference type="ARBA" id="ARBA00022989"/>
    </source>
</evidence>
<keyword evidence="5 9" id="KW-0812">Transmembrane</keyword>
<keyword evidence="12" id="KW-1185">Reference proteome</keyword>
<evidence type="ECO:0000256" key="8">
    <source>
        <dbReference type="ARBA" id="ARBA00038436"/>
    </source>
</evidence>
<comment type="subunit">
    <text evidence="9">The complex comprises the extracytoplasmic solute receptor protein and the two transmembrane proteins.</text>
</comment>
<dbReference type="RefSeq" id="WP_275633867.1">
    <property type="nucleotide sequence ID" value="NZ_JARGYD010000006.1"/>
</dbReference>
<comment type="subcellular location">
    <subcellularLocation>
        <location evidence="1 9">Cell inner membrane</location>
        <topology evidence="1 9">Multi-pass membrane protein</topology>
    </subcellularLocation>
</comment>
<comment type="caution">
    <text evidence="11">The sequence shown here is derived from an EMBL/GenBank/DDBJ whole genome shotgun (WGS) entry which is preliminary data.</text>
</comment>
<organism evidence="11 12">
    <name type="scientific">Psychromarinibacter halotolerans</name>
    <dbReference type="NCBI Taxonomy" id="1775175"/>
    <lineage>
        <taxon>Bacteria</taxon>
        <taxon>Pseudomonadati</taxon>
        <taxon>Pseudomonadota</taxon>
        <taxon>Alphaproteobacteria</taxon>
        <taxon>Rhodobacterales</taxon>
        <taxon>Paracoccaceae</taxon>
        <taxon>Psychromarinibacter</taxon>
    </lineage>
</organism>
<feature type="domain" description="Tripartite ATP-independent periplasmic transporters DctQ component" evidence="10">
    <location>
        <begin position="25"/>
        <end position="155"/>
    </location>
</feature>
<keyword evidence="4 9" id="KW-0997">Cell inner membrane</keyword>
<reference evidence="12" key="1">
    <citation type="journal article" date="2019" name="Int. J. Syst. Evol. Microbiol.">
        <title>The Global Catalogue of Microorganisms (GCM) 10K type strain sequencing project: providing services to taxonomists for standard genome sequencing and annotation.</title>
        <authorList>
            <consortium name="The Broad Institute Genomics Platform"/>
            <consortium name="The Broad Institute Genome Sequencing Center for Infectious Disease"/>
            <person name="Wu L."/>
            <person name="Ma J."/>
        </authorList>
    </citation>
    <scope>NUCLEOTIDE SEQUENCE [LARGE SCALE GENOMIC DNA]</scope>
    <source>
        <strain evidence="12">KCTC 52366</strain>
    </source>
</reference>
<dbReference type="Pfam" id="PF04290">
    <property type="entry name" value="DctQ"/>
    <property type="match status" value="1"/>
</dbReference>
<keyword evidence="2 9" id="KW-0813">Transport</keyword>
<dbReference type="InterPro" id="IPR007387">
    <property type="entry name" value="TRAP_DctQ"/>
</dbReference>
<dbReference type="PANTHER" id="PTHR35011:SF10">
    <property type="entry name" value="TRAP TRANSPORTER SMALL PERMEASE PROTEIN"/>
    <property type="match status" value="1"/>
</dbReference>
<dbReference type="PANTHER" id="PTHR35011">
    <property type="entry name" value="2,3-DIKETO-L-GULONATE TRAP TRANSPORTER SMALL PERMEASE PROTEIN YIAM"/>
    <property type="match status" value="1"/>
</dbReference>
<evidence type="ECO:0000313" key="11">
    <source>
        <dbReference type="EMBL" id="MFC3144423.1"/>
    </source>
</evidence>
<comment type="function">
    <text evidence="9">Part of the tripartite ATP-independent periplasmic (TRAP) transport system.</text>
</comment>
<accession>A0ABV7GS08</accession>
<evidence type="ECO:0000256" key="3">
    <source>
        <dbReference type="ARBA" id="ARBA00022475"/>
    </source>
</evidence>
<proteinExistence type="inferred from homology"/>
<feature type="transmembrane region" description="Helical" evidence="9">
    <location>
        <begin position="129"/>
        <end position="148"/>
    </location>
</feature>
<comment type="similarity">
    <text evidence="8 9">Belongs to the TRAP transporter small permease family.</text>
</comment>
<keyword evidence="3" id="KW-1003">Cell membrane</keyword>
<dbReference type="EMBL" id="JBHRTB010000010">
    <property type="protein sequence ID" value="MFC3144423.1"/>
    <property type="molecule type" value="Genomic_DNA"/>
</dbReference>
<evidence type="ECO:0000256" key="9">
    <source>
        <dbReference type="RuleBase" id="RU369079"/>
    </source>
</evidence>
<feature type="transmembrane region" description="Helical" evidence="9">
    <location>
        <begin position="87"/>
        <end position="109"/>
    </location>
</feature>
<gene>
    <name evidence="11" type="ORF">ACFOGP_16990</name>
</gene>
<evidence type="ECO:0000256" key="1">
    <source>
        <dbReference type="ARBA" id="ARBA00004429"/>
    </source>
</evidence>
<evidence type="ECO:0000256" key="4">
    <source>
        <dbReference type="ARBA" id="ARBA00022519"/>
    </source>
</evidence>
<evidence type="ECO:0000259" key="10">
    <source>
        <dbReference type="Pfam" id="PF04290"/>
    </source>
</evidence>
<name>A0ABV7GS08_9RHOB</name>
<keyword evidence="7 9" id="KW-0472">Membrane</keyword>
<protein>
    <recommendedName>
        <fullName evidence="9">TRAP transporter small permease protein</fullName>
    </recommendedName>
</protein>
<dbReference type="InterPro" id="IPR055348">
    <property type="entry name" value="DctQ"/>
</dbReference>
<sequence>MSVDRPRQSLPKIMLWVASAALVVMMSVTVLDVILRFAFRIPVRGAYDVVSFSLLIMVFFGLAPVIARAGEITIDLIDYMVSPRVLVLLETLATCAAFAVFVFLGWSMISPAQDAYKWGGHSLELGMPVWWLWAVAFVGLSGILWVCLRRLIADIGRLRTAATRGPAPERSRT</sequence>
<dbReference type="Proteomes" id="UP001595632">
    <property type="component" value="Unassembled WGS sequence"/>
</dbReference>
<feature type="transmembrane region" description="Helical" evidence="9">
    <location>
        <begin position="15"/>
        <end position="39"/>
    </location>
</feature>